<evidence type="ECO:0000313" key="6">
    <source>
        <dbReference type="EMBL" id="TXK56276.1"/>
    </source>
</evidence>
<dbReference type="GO" id="GO:0003824">
    <property type="term" value="F:catalytic activity"/>
    <property type="evidence" value="ECO:0007669"/>
    <property type="project" value="InterPro"/>
</dbReference>
<dbReference type="Proteomes" id="UP000321317">
    <property type="component" value="Unassembled WGS sequence"/>
</dbReference>
<dbReference type="RefSeq" id="WP_082200332.1">
    <property type="nucleotide sequence ID" value="NZ_CAUWMG010000001.1"/>
</dbReference>
<gene>
    <name evidence="5" type="ORF">FDW42_00985</name>
    <name evidence="6" type="ORF">FVD16_07685</name>
</gene>
<dbReference type="AlphaFoldDB" id="A0AAX2UMY4"/>
<evidence type="ECO:0000256" key="2">
    <source>
        <dbReference type="PIRSR" id="PIRSR601310-3"/>
    </source>
</evidence>
<evidence type="ECO:0000256" key="3">
    <source>
        <dbReference type="PROSITE-ProRule" id="PRU00464"/>
    </source>
</evidence>
<dbReference type="InterPro" id="IPR036265">
    <property type="entry name" value="HIT-like_sf"/>
</dbReference>
<dbReference type="EMBL" id="VRMA01000063">
    <property type="protein sequence ID" value="TXK56276.1"/>
    <property type="molecule type" value="Genomic_DNA"/>
</dbReference>
<name>A0AAX2UMY4_9BACT</name>
<dbReference type="GeneID" id="52037313"/>
<evidence type="ECO:0000256" key="1">
    <source>
        <dbReference type="PIRSR" id="PIRSR601310-1"/>
    </source>
</evidence>
<evidence type="ECO:0000259" key="4">
    <source>
        <dbReference type="PROSITE" id="PS51084"/>
    </source>
</evidence>
<sequence length="120" mass="13929">MREKTIFELIVEGKIPCNKVLEDNDFLAFHDINPKAPIHILVIPKKHFRDFQEFEPELMAKMTRFIQELATLLGLDKSGYRLVSNCGENSGQEVFHLHFHILGGFELSKNKDKTNQQTLF</sequence>
<organism evidence="5 7">
    <name type="scientific">Campylobacter helveticus</name>
    <dbReference type="NCBI Taxonomy" id="28898"/>
    <lineage>
        <taxon>Bacteria</taxon>
        <taxon>Pseudomonadati</taxon>
        <taxon>Campylobacterota</taxon>
        <taxon>Epsilonproteobacteria</taxon>
        <taxon>Campylobacterales</taxon>
        <taxon>Campylobacteraceae</taxon>
        <taxon>Campylobacter</taxon>
    </lineage>
</organism>
<dbReference type="EMBL" id="VDBS01000011">
    <property type="protein sequence ID" value="TNB58912.1"/>
    <property type="molecule type" value="Genomic_DNA"/>
</dbReference>
<dbReference type="InterPro" id="IPR019808">
    <property type="entry name" value="Histidine_triad_CS"/>
</dbReference>
<dbReference type="CDD" id="cd01276">
    <property type="entry name" value="PKCI_related"/>
    <property type="match status" value="1"/>
</dbReference>
<keyword evidence="8" id="KW-1185">Reference proteome</keyword>
<evidence type="ECO:0000313" key="7">
    <source>
        <dbReference type="Proteomes" id="UP000306813"/>
    </source>
</evidence>
<dbReference type="Pfam" id="PF01230">
    <property type="entry name" value="HIT"/>
    <property type="match status" value="1"/>
</dbReference>
<dbReference type="Gene3D" id="3.30.428.10">
    <property type="entry name" value="HIT-like"/>
    <property type="match status" value="1"/>
</dbReference>
<proteinExistence type="predicted"/>
<dbReference type="Proteomes" id="UP000306813">
    <property type="component" value="Unassembled WGS sequence"/>
</dbReference>
<dbReference type="SUPFAM" id="SSF54197">
    <property type="entry name" value="HIT-like"/>
    <property type="match status" value="1"/>
</dbReference>
<feature type="active site" description="Tele-AMP-histidine intermediate" evidence="1">
    <location>
        <position position="98"/>
    </location>
</feature>
<reference evidence="6 8" key="2">
    <citation type="submission" date="2019-08" db="EMBL/GenBank/DDBJ databases">
        <title>Rapid identification of Enteric Bacteria from Whole Genome Sequences (WGS) using Average Nucleotide Identity (ANI).</title>
        <authorList>
            <person name="Lane C."/>
        </authorList>
    </citation>
    <scope>NUCLEOTIDE SEQUENCE [LARGE SCALE GENOMIC DNA]</scope>
    <source>
        <strain evidence="6 8">D4984</strain>
    </source>
</reference>
<protein>
    <submittedName>
        <fullName evidence="5">Histidine triad nucleotide-binding protein</fullName>
    </submittedName>
</protein>
<accession>A0AAX2UMY4</accession>
<reference evidence="5 7" key="1">
    <citation type="submission" date="2019-05" db="EMBL/GenBank/DDBJ databases">
        <title>Draft genomes of eight strains of Campylobacter helveticus isolated from cats and a dog in New Zealand.</title>
        <authorList>
            <person name="Bojanic K."/>
            <person name="Midwinter A.C."/>
            <person name="Biggs P.J."/>
            <person name="Acke E."/>
            <person name="Cornelius A.J."/>
            <person name="Marshall J.C."/>
        </authorList>
    </citation>
    <scope>NUCLEOTIDE SEQUENCE [LARGE SCALE GENOMIC DNA]</scope>
    <source>
        <strain evidence="5 7">ACP123b</strain>
    </source>
</reference>
<dbReference type="PANTHER" id="PTHR23089">
    <property type="entry name" value="HISTIDINE TRIAD HIT PROTEIN"/>
    <property type="match status" value="1"/>
</dbReference>
<dbReference type="PROSITE" id="PS51084">
    <property type="entry name" value="HIT_2"/>
    <property type="match status" value="1"/>
</dbReference>
<dbReference type="InterPro" id="IPR011146">
    <property type="entry name" value="HIT-like"/>
</dbReference>
<feature type="short sequence motif" description="Histidine triad motif" evidence="2 3">
    <location>
        <begin position="96"/>
        <end position="100"/>
    </location>
</feature>
<comment type="caution">
    <text evidence="5">The sequence shown here is derived from an EMBL/GenBank/DDBJ whole genome shotgun (WGS) entry which is preliminary data.</text>
</comment>
<dbReference type="KEGG" id="chv:CHELV3228_1409"/>
<evidence type="ECO:0000313" key="5">
    <source>
        <dbReference type="EMBL" id="TNB58912.1"/>
    </source>
</evidence>
<evidence type="ECO:0000313" key="8">
    <source>
        <dbReference type="Proteomes" id="UP000321317"/>
    </source>
</evidence>
<dbReference type="PRINTS" id="PR00332">
    <property type="entry name" value="HISTRIAD"/>
</dbReference>
<dbReference type="InterPro" id="IPR001310">
    <property type="entry name" value="Histidine_triad_HIT"/>
</dbReference>
<dbReference type="PROSITE" id="PS00892">
    <property type="entry name" value="HIT_1"/>
    <property type="match status" value="1"/>
</dbReference>
<feature type="domain" description="HIT" evidence="4">
    <location>
        <begin position="6"/>
        <end position="115"/>
    </location>
</feature>